<dbReference type="EMBL" id="ACVA01000033">
    <property type="protein sequence ID" value="EEX18572.1"/>
    <property type="molecule type" value="Genomic_DNA"/>
</dbReference>
<dbReference type="Proteomes" id="UP000003327">
    <property type="component" value="Unassembled WGS sequence"/>
</dbReference>
<feature type="transmembrane region" description="Helical" evidence="1">
    <location>
        <begin position="20"/>
        <end position="39"/>
    </location>
</feature>
<accession>C9MPH4</accession>
<keyword evidence="1" id="KW-0472">Membrane</keyword>
<keyword evidence="1" id="KW-1133">Transmembrane helix</keyword>
<reference evidence="2 3" key="1">
    <citation type="submission" date="2009-09" db="EMBL/GenBank/DDBJ databases">
        <authorList>
            <person name="Weinstock G."/>
            <person name="Sodergren E."/>
            <person name="Clifton S."/>
            <person name="Fulton L."/>
            <person name="Fulton B."/>
            <person name="Courtney L."/>
            <person name="Fronick C."/>
            <person name="Harrison M."/>
            <person name="Strong C."/>
            <person name="Farmer C."/>
            <person name="Delahaunty K."/>
            <person name="Markovic C."/>
            <person name="Hall O."/>
            <person name="Minx P."/>
            <person name="Tomlinson C."/>
            <person name="Mitreva M."/>
            <person name="Nelson J."/>
            <person name="Hou S."/>
            <person name="Wollam A."/>
            <person name="Pepin K.H."/>
            <person name="Johnson M."/>
            <person name="Bhonagiri V."/>
            <person name="Nash W.E."/>
            <person name="Warren W."/>
            <person name="Chinwalla A."/>
            <person name="Mardis E.R."/>
            <person name="Wilson R.K."/>
        </authorList>
    </citation>
    <scope>NUCLEOTIDE SEQUENCE [LARGE SCALE GENOMIC DNA]</scope>
    <source>
        <strain evidence="2 3">F0319</strain>
    </source>
</reference>
<sequence>MKKASKEMEISDDTRYRKLYFVSFPMLLLASSDNFITFANSV</sequence>
<keyword evidence="3" id="KW-1185">Reference proteome</keyword>
<comment type="caution">
    <text evidence="2">The sequence shown here is derived from an EMBL/GenBank/DDBJ whole genome shotgun (WGS) entry which is preliminary data.</text>
</comment>
<dbReference type="HOGENOM" id="CLU_3256051_0_0_10"/>
<evidence type="ECO:0000256" key="1">
    <source>
        <dbReference type="SAM" id="Phobius"/>
    </source>
</evidence>
<dbReference type="STRING" id="649761.HMPREF0973_01516"/>
<gene>
    <name evidence="2" type="ORF">HMPREF0973_01516</name>
</gene>
<proteinExistence type="predicted"/>
<protein>
    <submittedName>
        <fullName evidence="2">Uncharacterized protein</fullName>
    </submittedName>
</protein>
<evidence type="ECO:0000313" key="2">
    <source>
        <dbReference type="EMBL" id="EEX18572.1"/>
    </source>
</evidence>
<dbReference type="AlphaFoldDB" id="C9MPH4"/>
<name>C9MPH4_9BACT</name>
<organism evidence="2 3">
    <name type="scientific">Prevotella veroralis F0319</name>
    <dbReference type="NCBI Taxonomy" id="649761"/>
    <lineage>
        <taxon>Bacteria</taxon>
        <taxon>Pseudomonadati</taxon>
        <taxon>Bacteroidota</taxon>
        <taxon>Bacteroidia</taxon>
        <taxon>Bacteroidales</taxon>
        <taxon>Prevotellaceae</taxon>
        <taxon>Prevotella</taxon>
    </lineage>
</organism>
<keyword evidence="1" id="KW-0812">Transmembrane</keyword>
<evidence type="ECO:0000313" key="3">
    <source>
        <dbReference type="Proteomes" id="UP000003327"/>
    </source>
</evidence>